<dbReference type="FunFam" id="1.10.510.10:FF:000198">
    <property type="entry name" value="receptor protein kinase TMK1"/>
    <property type="match status" value="1"/>
</dbReference>
<dbReference type="GO" id="GO:0016020">
    <property type="term" value="C:membrane"/>
    <property type="evidence" value="ECO:0007669"/>
    <property type="project" value="UniProtKB-SubCell"/>
</dbReference>
<dbReference type="InterPro" id="IPR000719">
    <property type="entry name" value="Prot_kinase_dom"/>
</dbReference>
<evidence type="ECO:0000256" key="8">
    <source>
        <dbReference type="ARBA" id="ARBA00022729"/>
    </source>
</evidence>
<dbReference type="Gene3D" id="3.30.200.20">
    <property type="entry name" value="Phosphorylase Kinase, domain 1"/>
    <property type="match status" value="1"/>
</dbReference>
<evidence type="ECO:0000256" key="1">
    <source>
        <dbReference type="ARBA" id="ARBA00004167"/>
    </source>
</evidence>
<dbReference type="FunFam" id="3.80.10.10:FF:000129">
    <property type="entry name" value="Leucine-rich repeat receptor-like kinase"/>
    <property type="match status" value="1"/>
</dbReference>
<accession>A0ABC8SES0</accession>
<evidence type="ECO:0000256" key="15">
    <source>
        <dbReference type="ARBA" id="ARBA00023157"/>
    </source>
</evidence>
<dbReference type="PROSITE" id="PS00107">
    <property type="entry name" value="PROTEIN_KINASE_ATP"/>
    <property type="match status" value="1"/>
</dbReference>
<dbReference type="EC" id="2.7.11.1" evidence="3"/>
<keyword evidence="8" id="KW-0732">Signal</keyword>
<dbReference type="GO" id="GO:0006952">
    <property type="term" value="P:defense response"/>
    <property type="evidence" value="ECO:0007669"/>
    <property type="project" value="UniProtKB-ARBA"/>
</dbReference>
<keyword evidence="10 20" id="KW-0547">Nucleotide-binding</keyword>
<dbReference type="SUPFAM" id="SSF56112">
    <property type="entry name" value="Protein kinase-like (PK-like)"/>
    <property type="match status" value="1"/>
</dbReference>
<evidence type="ECO:0000256" key="4">
    <source>
        <dbReference type="ARBA" id="ARBA00022527"/>
    </source>
</evidence>
<feature type="region of interest" description="Disordered" evidence="21">
    <location>
        <begin position="413"/>
        <end position="444"/>
    </location>
</feature>
<dbReference type="InterPro" id="IPR017441">
    <property type="entry name" value="Protein_kinase_ATP_BS"/>
</dbReference>
<protein>
    <recommendedName>
        <fullName evidence="3">non-specific serine/threonine protein kinase</fullName>
        <ecNumber evidence="3">2.7.11.1</ecNumber>
    </recommendedName>
</protein>
<dbReference type="InterPro" id="IPR052422">
    <property type="entry name" value="Auxin_Ser/Thr_Kinase"/>
</dbReference>
<comment type="catalytic activity">
    <reaction evidence="18">
        <text>L-threonyl-[protein] + ATP = O-phospho-L-threonyl-[protein] + ADP + H(+)</text>
        <dbReference type="Rhea" id="RHEA:46608"/>
        <dbReference type="Rhea" id="RHEA-COMP:11060"/>
        <dbReference type="Rhea" id="RHEA-COMP:11605"/>
        <dbReference type="ChEBI" id="CHEBI:15378"/>
        <dbReference type="ChEBI" id="CHEBI:30013"/>
        <dbReference type="ChEBI" id="CHEBI:30616"/>
        <dbReference type="ChEBI" id="CHEBI:61977"/>
        <dbReference type="ChEBI" id="CHEBI:456216"/>
        <dbReference type="EC" id="2.7.11.1"/>
    </reaction>
</comment>
<comment type="caution">
    <text evidence="24">The sequence shown here is derived from an EMBL/GenBank/DDBJ whole genome shotgun (WGS) entry which is preliminary data.</text>
</comment>
<evidence type="ECO:0000256" key="21">
    <source>
        <dbReference type="SAM" id="MobiDB-lite"/>
    </source>
</evidence>
<evidence type="ECO:0000256" key="5">
    <source>
        <dbReference type="ARBA" id="ARBA00022614"/>
    </source>
</evidence>
<comment type="catalytic activity">
    <reaction evidence="19">
        <text>L-seryl-[protein] + ATP = O-phospho-L-seryl-[protein] + ADP + H(+)</text>
        <dbReference type="Rhea" id="RHEA:17989"/>
        <dbReference type="Rhea" id="RHEA-COMP:9863"/>
        <dbReference type="Rhea" id="RHEA-COMP:11604"/>
        <dbReference type="ChEBI" id="CHEBI:15378"/>
        <dbReference type="ChEBI" id="CHEBI:29999"/>
        <dbReference type="ChEBI" id="CHEBI:30616"/>
        <dbReference type="ChEBI" id="CHEBI:83421"/>
        <dbReference type="ChEBI" id="CHEBI:456216"/>
        <dbReference type="EC" id="2.7.11.1"/>
    </reaction>
</comment>
<dbReference type="PANTHER" id="PTHR47986:SF9">
    <property type="entry name" value="RECEPTOR-LIKE KINASE TMK4"/>
    <property type="match status" value="1"/>
</dbReference>
<keyword evidence="9" id="KW-0677">Repeat</keyword>
<keyword evidence="5" id="KW-0433">Leucine-rich repeat</keyword>
<keyword evidence="14 22" id="KW-0472">Membrane</keyword>
<evidence type="ECO:0000256" key="19">
    <source>
        <dbReference type="ARBA" id="ARBA00048679"/>
    </source>
</evidence>
<dbReference type="AlphaFoldDB" id="A0ABC8SES0"/>
<keyword evidence="13 22" id="KW-1133">Transmembrane helix</keyword>
<evidence type="ECO:0000256" key="7">
    <source>
        <dbReference type="ARBA" id="ARBA00022692"/>
    </source>
</evidence>
<keyword evidence="25" id="KW-1185">Reference proteome</keyword>
<evidence type="ECO:0000256" key="22">
    <source>
        <dbReference type="SAM" id="Phobius"/>
    </source>
</evidence>
<evidence type="ECO:0000256" key="14">
    <source>
        <dbReference type="ARBA" id="ARBA00023136"/>
    </source>
</evidence>
<reference evidence="24 25" key="1">
    <citation type="submission" date="2024-02" db="EMBL/GenBank/DDBJ databases">
        <authorList>
            <person name="Vignale AGUSTIN F."/>
            <person name="Sosa J E."/>
            <person name="Modenutti C."/>
        </authorList>
    </citation>
    <scope>NUCLEOTIDE SEQUENCE [LARGE SCALE GENOMIC DNA]</scope>
</reference>
<dbReference type="SUPFAM" id="SSF52058">
    <property type="entry name" value="L domain-like"/>
    <property type="match status" value="1"/>
</dbReference>
<dbReference type="PROSITE" id="PS00108">
    <property type="entry name" value="PROTEIN_KINASE_ST"/>
    <property type="match status" value="1"/>
</dbReference>
<evidence type="ECO:0000256" key="17">
    <source>
        <dbReference type="ARBA" id="ARBA00023180"/>
    </source>
</evidence>
<keyword evidence="6" id="KW-0808">Transferase</keyword>
<evidence type="ECO:0000256" key="13">
    <source>
        <dbReference type="ARBA" id="ARBA00022989"/>
    </source>
</evidence>
<evidence type="ECO:0000256" key="16">
    <source>
        <dbReference type="ARBA" id="ARBA00023170"/>
    </source>
</evidence>
<evidence type="ECO:0000256" key="6">
    <source>
        <dbReference type="ARBA" id="ARBA00022679"/>
    </source>
</evidence>
<feature type="transmembrane region" description="Helical" evidence="22">
    <location>
        <begin position="450"/>
        <end position="471"/>
    </location>
</feature>
<dbReference type="PROSITE" id="PS51450">
    <property type="entry name" value="LRR"/>
    <property type="match status" value="1"/>
</dbReference>
<evidence type="ECO:0000259" key="23">
    <source>
        <dbReference type="PROSITE" id="PS50011"/>
    </source>
</evidence>
<keyword evidence="17" id="KW-0325">Glycoprotein</keyword>
<keyword evidence="4" id="KW-0723">Serine/threonine-protein kinase</keyword>
<dbReference type="InterPro" id="IPR001245">
    <property type="entry name" value="Ser-Thr/Tyr_kinase_cat_dom"/>
</dbReference>
<organism evidence="24 25">
    <name type="scientific">Ilex paraguariensis</name>
    <name type="common">yerba mate</name>
    <dbReference type="NCBI Taxonomy" id="185542"/>
    <lineage>
        <taxon>Eukaryota</taxon>
        <taxon>Viridiplantae</taxon>
        <taxon>Streptophyta</taxon>
        <taxon>Embryophyta</taxon>
        <taxon>Tracheophyta</taxon>
        <taxon>Spermatophyta</taxon>
        <taxon>Magnoliopsida</taxon>
        <taxon>eudicotyledons</taxon>
        <taxon>Gunneridae</taxon>
        <taxon>Pentapetalae</taxon>
        <taxon>asterids</taxon>
        <taxon>campanulids</taxon>
        <taxon>Aquifoliales</taxon>
        <taxon>Aquifoliaceae</taxon>
        <taxon>Ilex</taxon>
    </lineage>
</organism>
<dbReference type="GO" id="GO:0004674">
    <property type="term" value="F:protein serine/threonine kinase activity"/>
    <property type="evidence" value="ECO:0007669"/>
    <property type="project" value="UniProtKB-KW"/>
</dbReference>
<dbReference type="InterPro" id="IPR008271">
    <property type="entry name" value="Ser/Thr_kinase_AS"/>
</dbReference>
<evidence type="ECO:0000256" key="9">
    <source>
        <dbReference type="ARBA" id="ARBA00022737"/>
    </source>
</evidence>
<dbReference type="InterPro" id="IPR001611">
    <property type="entry name" value="Leu-rich_rpt"/>
</dbReference>
<feature type="compositionally biased region" description="Low complexity" evidence="21">
    <location>
        <begin position="420"/>
        <end position="443"/>
    </location>
</feature>
<keyword evidence="12 20" id="KW-0067">ATP-binding</keyword>
<dbReference type="EMBL" id="CAUOFW020002324">
    <property type="protein sequence ID" value="CAK9153012.1"/>
    <property type="molecule type" value="Genomic_DNA"/>
</dbReference>
<comment type="similarity">
    <text evidence="2">Belongs to the protein kinase superfamily. Ser/Thr protein kinase family.</text>
</comment>
<dbReference type="InterPro" id="IPR013210">
    <property type="entry name" value="LRR_N_plant-typ"/>
</dbReference>
<evidence type="ECO:0000256" key="18">
    <source>
        <dbReference type="ARBA" id="ARBA00047899"/>
    </source>
</evidence>
<dbReference type="Pfam" id="PF07714">
    <property type="entry name" value="PK_Tyr_Ser-Thr"/>
    <property type="match status" value="1"/>
</dbReference>
<evidence type="ECO:0000313" key="25">
    <source>
        <dbReference type="Proteomes" id="UP001642360"/>
    </source>
</evidence>
<keyword evidence="11" id="KW-0418">Kinase</keyword>
<evidence type="ECO:0000256" key="3">
    <source>
        <dbReference type="ARBA" id="ARBA00012513"/>
    </source>
</evidence>
<name>A0ABC8SES0_9AQUA</name>
<proteinExistence type="inferred from homology"/>
<gene>
    <name evidence="24" type="ORF">ILEXP_LOCUS21246</name>
</gene>
<dbReference type="SMART" id="SM00369">
    <property type="entry name" value="LRR_TYP"/>
    <property type="match status" value="6"/>
</dbReference>
<evidence type="ECO:0000256" key="10">
    <source>
        <dbReference type="ARBA" id="ARBA00022741"/>
    </source>
</evidence>
<dbReference type="Gene3D" id="3.80.10.10">
    <property type="entry name" value="Ribonuclease Inhibitor"/>
    <property type="match status" value="2"/>
</dbReference>
<dbReference type="CDD" id="cd14066">
    <property type="entry name" value="STKc_IRAK"/>
    <property type="match status" value="1"/>
</dbReference>
<dbReference type="Pfam" id="PF00560">
    <property type="entry name" value="LRR_1"/>
    <property type="match status" value="3"/>
</dbReference>
<dbReference type="GO" id="GO:0051707">
    <property type="term" value="P:response to other organism"/>
    <property type="evidence" value="ECO:0007669"/>
    <property type="project" value="UniProtKB-ARBA"/>
</dbReference>
<evidence type="ECO:0000256" key="2">
    <source>
        <dbReference type="ARBA" id="ARBA00008684"/>
    </source>
</evidence>
<sequence length="883" mass="96171">MAKLAKSLSPTPTGWSGSDPCKWTSVSCDSSGRISSISLGGKSLSGELPSEFNQLSNLRSLSLQRNQLSGALPSLSNLTSLERVFLDNNNFSSIPNPFLLGLTSLQILSIGENPNLPPWTIPNSLFESTALVALLAKQCNIVGTIPDIFGKFRNLQNLSLSYNNLTGSLPASFGKSQIGSLWLNNQLMGLSGRLDVLGTMSQLQQVWLQSNQFSGPIPDLSNCTSINDLQLRDNQLTGVVPDSMISLPMLHNLSLQNNKFQGPMPSFPKNVQVTLGETNSFCNTSPGPCDPQVTTLLEVAGALGYPMTLAESWEGNNACKQWNFISCDLKGSVSAINFGKQNWVGTISPAIANLTALKNLLLNDNKLTGSIPDSLTSLAQLQLLDVSNNNLSGKIPPFASYVMLKTSGNPLLGTDLPSVPNNTSPGGSSSTGTNSPSGGATTTESSISPWGIVGTIVIAVILIVALFLVIYKCYMKKRSGRFKWVSGSQSWKEKEKKDAGAKVTSYDALASESSGQSRDPNSDIHVYDGGNVAIPIEVLREVTNNFSEDNILGKGGFGVVYRGQLHDGTEIAVKRMESTSMNNKGLNEFKAEIEVLTKVRHRNLVALHGFCVDGNERLVVYEYMPQGTLGQHLYHFDEMGFHPLTWKERVTIALDVARGVEYLHSLAQQSFIHRDLKPNNILLGDNLRAKVSDFGLVKNAPEGQYSVETRLAGTFGYLAPEYAATGRVTTKIDVFSYGVVLMEMITGRGALDETFPEDRIHLVPWFRRILVNRDNIRQSIDPSLDPDTETLESIFKVSELARHCTAREPSQRPDMGHAVNVLSPLVEQWKPTSDEEEDGFGINLRMSLPQALQRWQASEGSTMNDLNTYSDASTTCDTAAFWG</sequence>
<dbReference type="PANTHER" id="PTHR47986">
    <property type="entry name" value="OSJNBA0070M12.3 PROTEIN"/>
    <property type="match status" value="1"/>
</dbReference>
<evidence type="ECO:0000256" key="12">
    <source>
        <dbReference type="ARBA" id="ARBA00022840"/>
    </source>
</evidence>
<comment type="subcellular location">
    <subcellularLocation>
        <location evidence="1">Membrane</location>
        <topology evidence="1">Single-pass membrane protein</topology>
    </subcellularLocation>
</comment>
<keyword evidence="15" id="KW-1015">Disulfide bond</keyword>
<dbReference type="GO" id="GO:0005524">
    <property type="term" value="F:ATP binding"/>
    <property type="evidence" value="ECO:0007669"/>
    <property type="project" value="UniProtKB-UniRule"/>
</dbReference>
<feature type="domain" description="Protein kinase" evidence="23">
    <location>
        <begin position="546"/>
        <end position="826"/>
    </location>
</feature>
<dbReference type="Pfam" id="PF08263">
    <property type="entry name" value="LRRNT_2"/>
    <property type="match status" value="2"/>
</dbReference>
<evidence type="ECO:0000313" key="24">
    <source>
        <dbReference type="EMBL" id="CAK9153012.1"/>
    </source>
</evidence>
<dbReference type="InterPro" id="IPR003591">
    <property type="entry name" value="Leu-rich_rpt_typical-subtyp"/>
</dbReference>
<evidence type="ECO:0000256" key="11">
    <source>
        <dbReference type="ARBA" id="ARBA00022777"/>
    </source>
</evidence>
<dbReference type="Gene3D" id="1.10.510.10">
    <property type="entry name" value="Transferase(Phosphotransferase) domain 1"/>
    <property type="match status" value="1"/>
</dbReference>
<dbReference type="SMART" id="SM00220">
    <property type="entry name" value="S_TKc"/>
    <property type="match status" value="1"/>
</dbReference>
<dbReference type="InterPro" id="IPR032675">
    <property type="entry name" value="LRR_dom_sf"/>
</dbReference>
<feature type="binding site" evidence="20">
    <location>
        <position position="574"/>
    </location>
    <ligand>
        <name>ATP</name>
        <dbReference type="ChEBI" id="CHEBI:30616"/>
    </ligand>
</feature>
<dbReference type="PROSITE" id="PS50011">
    <property type="entry name" value="PROTEIN_KINASE_DOM"/>
    <property type="match status" value="1"/>
</dbReference>
<dbReference type="Proteomes" id="UP001642360">
    <property type="component" value="Unassembled WGS sequence"/>
</dbReference>
<keyword evidence="7 22" id="KW-0812">Transmembrane</keyword>
<dbReference type="FunFam" id="3.80.10.10:FF:000190">
    <property type="entry name" value="Receptor-like kinase TMK4"/>
    <property type="match status" value="1"/>
</dbReference>
<evidence type="ECO:0000256" key="20">
    <source>
        <dbReference type="PROSITE-ProRule" id="PRU10141"/>
    </source>
</evidence>
<dbReference type="FunFam" id="3.30.200.20:FF:000226">
    <property type="entry name" value="receptor protein kinase TMK1"/>
    <property type="match status" value="1"/>
</dbReference>
<dbReference type="InterPro" id="IPR011009">
    <property type="entry name" value="Kinase-like_dom_sf"/>
</dbReference>
<keyword evidence="16" id="KW-0675">Receptor</keyword>